<dbReference type="Proteomes" id="UP000598996">
    <property type="component" value="Unassembled WGS sequence"/>
</dbReference>
<keyword evidence="3" id="KW-1185">Reference proteome</keyword>
<protein>
    <submittedName>
        <fullName evidence="2">Uncharacterized protein</fullName>
    </submittedName>
</protein>
<evidence type="ECO:0000256" key="1">
    <source>
        <dbReference type="SAM" id="MobiDB-lite"/>
    </source>
</evidence>
<gene>
    <name evidence="2" type="ORF">JKJ07_39865</name>
</gene>
<sequence>MTQEHAIGRGAAEEGADSPLTPTEVEASRRPPSEPDPEHQPHGEGARTEDGRGETK</sequence>
<accession>A0ABS1W191</accession>
<proteinExistence type="predicted"/>
<dbReference type="EMBL" id="JAENHO010000014">
    <property type="protein sequence ID" value="MBL7260469.1"/>
    <property type="molecule type" value="Genomic_DNA"/>
</dbReference>
<comment type="caution">
    <text evidence="2">The sequence shown here is derived from an EMBL/GenBank/DDBJ whole genome shotgun (WGS) entry which is preliminary data.</text>
</comment>
<reference evidence="2 3" key="1">
    <citation type="submission" date="2021-01" db="EMBL/GenBank/DDBJ databases">
        <title>Actinoplanes sp. nov. LDG1-01 isolated from lichen.</title>
        <authorList>
            <person name="Saeng-In P."/>
            <person name="Phongsopitanun W."/>
            <person name="Kanchanasin P."/>
            <person name="Yuki M."/>
            <person name="Kudo T."/>
            <person name="Ohkuma M."/>
            <person name="Tanasupawat S."/>
        </authorList>
    </citation>
    <scope>NUCLEOTIDE SEQUENCE [LARGE SCALE GENOMIC DNA]</scope>
    <source>
        <strain evidence="2 3">LDG1-01</strain>
    </source>
</reference>
<organism evidence="2 3">
    <name type="scientific">Paractinoplanes lichenicola</name>
    <dbReference type="NCBI Taxonomy" id="2802976"/>
    <lineage>
        <taxon>Bacteria</taxon>
        <taxon>Bacillati</taxon>
        <taxon>Actinomycetota</taxon>
        <taxon>Actinomycetes</taxon>
        <taxon>Micromonosporales</taxon>
        <taxon>Micromonosporaceae</taxon>
        <taxon>Paractinoplanes</taxon>
    </lineage>
</organism>
<feature type="region of interest" description="Disordered" evidence="1">
    <location>
        <begin position="1"/>
        <end position="56"/>
    </location>
</feature>
<feature type="compositionally biased region" description="Basic and acidic residues" evidence="1">
    <location>
        <begin position="26"/>
        <end position="56"/>
    </location>
</feature>
<name>A0ABS1W191_9ACTN</name>
<evidence type="ECO:0000313" key="3">
    <source>
        <dbReference type="Proteomes" id="UP000598996"/>
    </source>
</evidence>
<evidence type="ECO:0000313" key="2">
    <source>
        <dbReference type="EMBL" id="MBL7260469.1"/>
    </source>
</evidence>
<dbReference type="RefSeq" id="WP_202997194.1">
    <property type="nucleotide sequence ID" value="NZ_JAENHO010000014.1"/>
</dbReference>